<feature type="transmembrane region" description="Helical" evidence="1">
    <location>
        <begin position="15"/>
        <end position="31"/>
    </location>
</feature>
<protein>
    <recommendedName>
        <fullName evidence="4">STE24 endopeptidase</fullName>
    </recommendedName>
</protein>
<keyword evidence="1" id="KW-0812">Transmembrane</keyword>
<name>A0AA40F716_9PEZI</name>
<accession>A0AA40F716</accession>
<organism evidence="2 3">
    <name type="scientific">Schizothecium vesticola</name>
    <dbReference type="NCBI Taxonomy" id="314040"/>
    <lineage>
        <taxon>Eukaryota</taxon>
        <taxon>Fungi</taxon>
        <taxon>Dikarya</taxon>
        <taxon>Ascomycota</taxon>
        <taxon>Pezizomycotina</taxon>
        <taxon>Sordariomycetes</taxon>
        <taxon>Sordariomycetidae</taxon>
        <taxon>Sordariales</taxon>
        <taxon>Schizotheciaceae</taxon>
        <taxon>Schizothecium</taxon>
    </lineage>
</organism>
<evidence type="ECO:0000256" key="1">
    <source>
        <dbReference type="SAM" id="Phobius"/>
    </source>
</evidence>
<sequence length="88" mass="10125">MPTPLDNVMKSKNAFLAYAGLVTGVAVWAIWGGDLIPQRGAPTGHPETWSEEELRTWLRERKIRFYVSEPREKLLERVLTSVRSEEQK</sequence>
<dbReference type="Proteomes" id="UP001172155">
    <property type="component" value="Unassembled WGS sequence"/>
</dbReference>
<keyword evidence="3" id="KW-1185">Reference proteome</keyword>
<evidence type="ECO:0000313" key="3">
    <source>
        <dbReference type="Proteomes" id="UP001172155"/>
    </source>
</evidence>
<proteinExistence type="predicted"/>
<dbReference type="EMBL" id="JAUKUD010000002">
    <property type="protein sequence ID" value="KAK0752427.1"/>
    <property type="molecule type" value="Genomic_DNA"/>
</dbReference>
<dbReference type="AlphaFoldDB" id="A0AA40F716"/>
<evidence type="ECO:0000313" key="2">
    <source>
        <dbReference type="EMBL" id="KAK0752427.1"/>
    </source>
</evidence>
<gene>
    <name evidence="2" type="ORF">B0T18DRAFT_318354</name>
</gene>
<comment type="caution">
    <text evidence="2">The sequence shown here is derived from an EMBL/GenBank/DDBJ whole genome shotgun (WGS) entry which is preliminary data.</text>
</comment>
<keyword evidence="1" id="KW-1133">Transmembrane helix</keyword>
<keyword evidence="1" id="KW-0472">Membrane</keyword>
<evidence type="ECO:0008006" key="4">
    <source>
        <dbReference type="Google" id="ProtNLM"/>
    </source>
</evidence>
<reference evidence="2" key="1">
    <citation type="submission" date="2023-06" db="EMBL/GenBank/DDBJ databases">
        <title>Genome-scale phylogeny and comparative genomics of the fungal order Sordariales.</title>
        <authorList>
            <consortium name="Lawrence Berkeley National Laboratory"/>
            <person name="Hensen N."/>
            <person name="Bonometti L."/>
            <person name="Westerberg I."/>
            <person name="Brannstrom I.O."/>
            <person name="Guillou S."/>
            <person name="Cros-Aarteil S."/>
            <person name="Calhoun S."/>
            <person name="Haridas S."/>
            <person name="Kuo A."/>
            <person name="Mondo S."/>
            <person name="Pangilinan J."/>
            <person name="Riley R."/>
            <person name="LaButti K."/>
            <person name="Andreopoulos B."/>
            <person name="Lipzen A."/>
            <person name="Chen C."/>
            <person name="Yanf M."/>
            <person name="Daum C."/>
            <person name="Ng V."/>
            <person name="Clum A."/>
            <person name="Steindorff A."/>
            <person name="Ohm R."/>
            <person name="Martin F."/>
            <person name="Silar P."/>
            <person name="Natvig D."/>
            <person name="Lalanne C."/>
            <person name="Gautier V."/>
            <person name="Ament-velasquez S.L."/>
            <person name="Kruys A."/>
            <person name="Hutchinson M.I."/>
            <person name="Powell A.J."/>
            <person name="Barry K."/>
            <person name="Miller A.N."/>
            <person name="Grigoriev I.V."/>
            <person name="Debuchy R."/>
            <person name="Gladieux P."/>
            <person name="Thoren M.H."/>
            <person name="Johannesson H."/>
        </authorList>
    </citation>
    <scope>NUCLEOTIDE SEQUENCE</scope>
    <source>
        <strain evidence="2">SMH3187-1</strain>
    </source>
</reference>